<sequence>GPQPRLSSRQSQRPQELPTCVPCHRLRRHLSSPKLPPETSERTRRLPSVAPSPHPVSRKAPRGSPAASFATNTPKSSGAGSSSPTTIDWIHDTFEPATG</sequence>
<dbReference type="HOGENOM" id="CLU_2326632_0_0_1"/>
<dbReference type="VEuPathDB" id="VectorBase:ISCI010479"/>
<organism>
    <name type="scientific">Ixodes scapularis</name>
    <name type="common">Black-legged tick</name>
    <name type="synonym">Deer tick</name>
    <dbReference type="NCBI Taxonomy" id="6945"/>
    <lineage>
        <taxon>Eukaryota</taxon>
        <taxon>Metazoa</taxon>
        <taxon>Ecdysozoa</taxon>
        <taxon>Arthropoda</taxon>
        <taxon>Chelicerata</taxon>
        <taxon>Arachnida</taxon>
        <taxon>Acari</taxon>
        <taxon>Parasitiformes</taxon>
        <taxon>Ixodida</taxon>
        <taxon>Ixodoidea</taxon>
        <taxon>Ixodidae</taxon>
        <taxon>Ixodinae</taxon>
        <taxon>Ixodes</taxon>
    </lineage>
</organism>
<reference evidence="3" key="2">
    <citation type="submission" date="2020-05" db="UniProtKB">
        <authorList>
            <consortium name="EnsemblMetazoa"/>
        </authorList>
    </citation>
    <scope>IDENTIFICATION</scope>
    <source>
        <strain evidence="3">wikel</strain>
    </source>
</reference>
<proteinExistence type="predicted"/>
<accession>B7Q617</accession>
<feature type="region of interest" description="Disordered" evidence="1">
    <location>
        <begin position="1"/>
        <end position="99"/>
    </location>
</feature>
<keyword evidence="4" id="KW-1185">Reference proteome</keyword>
<dbReference type="EnsemblMetazoa" id="ISCW010479-RA">
    <property type="protein sequence ID" value="ISCW010479-PA"/>
    <property type="gene ID" value="ISCW010479"/>
</dbReference>
<protein>
    <submittedName>
        <fullName evidence="2 3">Uncharacterized protein</fullName>
    </submittedName>
</protein>
<evidence type="ECO:0000256" key="1">
    <source>
        <dbReference type="SAM" id="MobiDB-lite"/>
    </source>
</evidence>
<feature type="non-terminal residue" evidence="2">
    <location>
        <position position="1"/>
    </location>
</feature>
<name>B7Q617_IXOSC</name>
<dbReference type="EMBL" id="DS864744">
    <property type="protein sequence ID" value="EEC14289.1"/>
    <property type="molecule type" value="Genomic_DNA"/>
</dbReference>
<feature type="compositionally biased region" description="Polar residues" evidence="1">
    <location>
        <begin position="69"/>
        <end position="86"/>
    </location>
</feature>
<evidence type="ECO:0000313" key="3">
    <source>
        <dbReference type="EnsemblMetazoa" id="ISCW010479-PA"/>
    </source>
</evidence>
<dbReference type="EMBL" id="ABJB010932587">
    <property type="status" value="NOT_ANNOTATED_CDS"/>
    <property type="molecule type" value="Genomic_DNA"/>
</dbReference>
<reference evidence="2 4" key="1">
    <citation type="submission" date="2008-03" db="EMBL/GenBank/DDBJ databases">
        <title>Annotation of Ixodes scapularis.</title>
        <authorList>
            <consortium name="Ixodes scapularis Genome Project Consortium"/>
            <person name="Caler E."/>
            <person name="Hannick L.I."/>
            <person name="Bidwell S."/>
            <person name="Joardar V."/>
            <person name="Thiagarajan M."/>
            <person name="Amedeo P."/>
            <person name="Galinsky K.J."/>
            <person name="Schobel S."/>
            <person name="Inman J."/>
            <person name="Hostetler J."/>
            <person name="Miller J."/>
            <person name="Hammond M."/>
            <person name="Megy K."/>
            <person name="Lawson D."/>
            <person name="Kodira C."/>
            <person name="Sutton G."/>
            <person name="Meyer J."/>
            <person name="Hill C.A."/>
            <person name="Birren B."/>
            <person name="Nene V."/>
            <person name="Collins F."/>
            <person name="Alarcon-Chaidez F."/>
            <person name="Wikel S."/>
            <person name="Strausberg R."/>
        </authorList>
    </citation>
    <scope>NUCLEOTIDE SEQUENCE [LARGE SCALE GENOMIC DNA]</scope>
    <source>
        <strain evidence="4">Wikel</strain>
        <strain evidence="2">Wikel colony</strain>
    </source>
</reference>
<evidence type="ECO:0000313" key="2">
    <source>
        <dbReference type="EMBL" id="EEC14289.1"/>
    </source>
</evidence>
<feature type="compositionally biased region" description="Polar residues" evidence="1">
    <location>
        <begin position="1"/>
        <end position="14"/>
    </location>
</feature>
<gene>
    <name evidence="2" type="ORF">IscW_ISCW010479</name>
</gene>
<dbReference type="PaxDb" id="6945-B7Q617"/>
<dbReference type="AlphaFoldDB" id="B7Q617"/>
<feature type="non-terminal residue" evidence="2">
    <location>
        <position position="99"/>
    </location>
</feature>
<feature type="compositionally biased region" description="Basic and acidic residues" evidence="1">
    <location>
        <begin position="89"/>
        <end position="99"/>
    </location>
</feature>
<evidence type="ECO:0000313" key="4">
    <source>
        <dbReference type="Proteomes" id="UP000001555"/>
    </source>
</evidence>
<dbReference type="InParanoid" id="B7Q617"/>
<dbReference type="Proteomes" id="UP000001555">
    <property type="component" value="Unassembled WGS sequence"/>
</dbReference>
<dbReference type="VEuPathDB" id="VectorBase:ISCW010479"/>